<evidence type="ECO:0000313" key="2">
    <source>
        <dbReference type="Proteomes" id="UP001642464"/>
    </source>
</evidence>
<dbReference type="SUPFAM" id="SSF52833">
    <property type="entry name" value="Thioredoxin-like"/>
    <property type="match status" value="1"/>
</dbReference>
<name>A0ABP0I6L0_9DINO</name>
<dbReference type="PANTHER" id="PTHR12052">
    <property type="entry name" value="THIOREDOXIN-LIKE PROTEN 4A, 4B"/>
    <property type="match status" value="1"/>
</dbReference>
<reference evidence="1 2" key="1">
    <citation type="submission" date="2024-02" db="EMBL/GenBank/DDBJ databases">
        <authorList>
            <person name="Chen Y."/>
            <person name="Shah S."/>
            <person name="Dougan E. K."/>
            <person name="Thang M."/>
            <person name="Chan C."/>
        </authorList>
    </citation>
    <scope>NUCLEOTIDE SEQUENCE [LARGE SCALE GENOMIC DNA]</scope>
</reference>
<proteinExistence type="predicted"/>
<dbReference type="Proteomes" id="UP001642464">
    <property type="component" value="Unassembled WGS sequence"/>
</dbReference>
<keyword evidence="2" id="KW-1185">Reference proteome</keyword>
<protein>
    <submittedName>
        <fullName evidence="1">Thioredoxin-like protein YLS8 (Protein YELLOW-LEAF-SPECIFIC GENE 8)</fullName>
    </submittedName>
</protein>
<dbReference type="Pfam" id="PF02966">
    <property type="entry name" value="DIM1"/>
    <property type="match status" value="1"/>
</dbReference>
<evidence type="ECO:0000313" key="1">
    <source>
        <dbReference type="EMBL" id="CAK8998218.1"/>
    </source>
</evidence>
<accession>A0ABP0I6L0</accession>
<dbReference type="InterPro" id="IPR004123">
    <property type="entry name" value="Dim1"/>
</dbReference>
<organism evidence="1 2">
    <name type="scientific">Durusdinium trenchii</name>
    <dbReference type="NCBI Taxonomy" id="1381693"/>
    <lineage>
        <taxon>Eukaryota</taxon>
        <taxon>Sar</taxon>
        <taxon>Alveolata</taxon>
        <taxon>Dinophyceae</taxon>
        <taxon>Suessiales</taxon>
        <taxon>Symbiodiniaceae</taxon>
        <taxon>Durusdinium</taxon>
    </lineage>
</organism>
<dbReference type="SMART" id="SM01410">
    <property type="entry name" value="DIM1"/>
    <property type="match status" value="1"/>
</dbReference>
<dbReference type="InterPro" id="IPR036249">
    <property type="entry name" value="Thioredoxin-like_sf"/>
</dbReference>
<gene>
    <name evidence="1" type="ORF">SCF082_LOCUS5544</name>
</gene>
<dbReference type="Gene3D" id="3.40.30.10">
    <property type="entry name" value="Glutaredoxin"/>
    <property type="match status" value="1"/>
</dbReference>
<sequence length="142" mass="15679">MAATLPHLSSAYSVEQAVLGEQAKVVCLRFGQDFSPECMKMDEVLVSAAPTVESACAIYAVDIRDVPESVAEFQLSAPAQLIFFFRGKPLDLDLGQGPQRKVDFALSGRQEFLDLVEAVCRGAQQGMHLIMAPRDYSMQFRY</sequence>
<dbReference type="EMBL" id="CAXAMM010003003">
    <property type="protein sequence ID" value="CAK8998218.1"/>
    <property type="molecule type" value="Genomic_DNA"/>
</dbReference>
<dbReference type="PANTHER" id="PTHR12052:SF5">
    <property type="entry name" value="THIOREDOXIN-LIKE PROTEIN 4A"/>
    <property type="match status" value="1"/>
</dbReference>
<comment type="caution">
    <text evidence="1">The sequence shown here is derived from an EMBL/GenBank/DDBJ whole genome shotgun (WGS) entry which is preliminary data.</text>
</comment>